<gene>
    <name evidence="3" type="ORF">BROSI_A2039</name>
</gene>
<dbReference type="SMART" id="SM00116">
    <property type="entry name" value="CBS"/>
    <property type="match status" value="2"/>
</dbReference>
<keyword evidence="4" id="KW-1185">Reference proteome</keyword>
<accession>A0ABQ0JXL2</accession>
<dbReference type="Pfam" id="PF00571">
    <property type="entry name" value="CBS"/>
    <property type="match status" value="2"/>
</dbReference>
<comment type="caution">
    <text evidence="3">The sequence shown here is derived from an EMBL/GenBank/DDBJ whole genome shotgun (WGS) entry which is preliminary data.</text>
</comment>
<proteinExistence type="predicted"/>
<dbReference type="InterPro" id="IPR046342">
    <property type="entry name" value="CBS_dom_sf"/>
</dbReference>
<dbReference type="Gene3D" id="3.10.580.10">
    <property type="entry name" value="CBS-domain"/>
    <property type="match status" value="1"/>
</dbReference>
<evidence type="ECO:0000259" key="2">
    <source>
        <dbReference type="PROSITE" id="PS51371"/>
    </source>
</evidence>
<reference evidence="4" key="1">
    <citation type="journal article" date="2015" name="Genome Announc.">
        <title>Draft Genome Sequence of an Anaerobic Ammonium-Oxidizing Bacterium, "Candidatus Brocadia sinica".</title>
        <authorList>
            <person name="Oshiki M."/>
            <person name="Shinyako-Hata K."/>
            <person name="Satoh H."/>
            <person name="Okabe S."/>
        </authorList>
    </citation>
    <scope>NUCLEOTIDE SEQUENCE [LARGE SCALE GENOMIC DNA]</scope>
    <source>
        <strain evidence="4">JPN1</strain>
    </source>
</reference>
<dbReference type="RefSeq" id="WP_082059146.1">
    <property type="nucleotide sequence ID" value="NZ_BAFN01000001.1"/>
</dbReference>
<keyword evidence="1" id="KW-0129">CBS domain</keyword>
<dbReference type="PROSITE" id="PS51371">
    <property type="entry name" value="CBS"/>
    <property type="match status" value="1"/>
</dbReference>
<evidence type="ECO:0000256" key="1">
    <source>
        <dbReference type="PROSITE-ProRule" id="PRU00703"/>
    </source>
</evidence>
<protein>
    <recommendedName>
        <fullName evidence="2">CBS domain-containing protein</fullName>
    </recommendedName>
</protein>
<name>A0ABQ0JXL2_9BACT</name>
<dbReference type="InterPro" id="IPR000644">
    <property type="entry name" value="CBS_dom"/>
</dbReference>
<dbReference type="EMBL" id="BAFN01000001">
    <property type="protein sequence ID" value="GAN33514.1"/>
    <property type="molecule type" value="Genomic_DNA"/>
</dbReference>
<evidence type="ECO:0000313" key="4">
    <source>
        <dbReference type="Proteomes" id="UP000032309"/>
    </source>
</evidence>
<evidence type="ECO:0000313" key="3">
    <source>
        <dbReference type="EMBL" id="GAN33514.1"/>
    </source>
</evidence>
<dbReference type="CDD" id="cd02205">
    <property type="entry name" value="CBS_pair_SF"/>
    <property type="match status" value="1"/>
</dbReference>
<feature type="domain" description="CBS" evidence="2">
    <location>
        <begin position="23"/>
        <end position="81"/>
    </location>
</feature>
<dbReference type="SUPFAM" id="SSF54631">
    <property type="entry name" value="CBS-domain pair"/>
    <property type="match status" value="1"/>
</dbReference>
<dbReference type="Proteomes" id="UP000032309">
    <property type="component" value="Unassembled WGS sequence"/>
</dbReference>
<sequence length="267" mass="30574">MENNPNPRSFKDPTYRIGKLATANKPPVSVYPQTVLQEAITIMLANDVSQIAVMASERDVRGMVSWKSIGSRLALGYNCKIVNDCIDRHYEVSADDSLFQAIRLIARHGYVLVRDSTKRICGIVTVYDLSQQFGQFVEPFLLIGEIENYIRHLIDGKFTADELASIKDPSDTRREINGVLDLTFGEYVRLLENPRGWIKLELQIDRKIFVKHLDEVRRIRNDVMHFDPKGIAEDDLNVLRRFVQFFQQLNEIDRGSSSNSLPLKESS</sequence>
<organism evidence="3 4">
    <name type="scientific">Candidatus Brocadia sinica JPN1</name>
    <dbReference type="NCBI Taxonomy" id="1197129"/>
    <lineage>
        <taxon>Bacteria</taxon>
        <taxon>Pseudomonadati</taxon>
        <taxon>Planctomycetota</taxon>
        <taxon>Candidatus Brocadiia</taxon>
        <taxon>Candidatus Brocadiales</taxon>
        <taxon>Candidatus Brocadiaceae</taxon>
        <taxon>Candidatus Brocadia</taxon>
    </lineage>
</organism>